<dbReference type="PROSITE" id="PS51186">
    <property type="entry name" value="GNAT"/>
    <property type="match status" value="1"/>
</dbReference>
<dbReference type="PRINTS" id="PR00111">
    <property type="entry name" value="ABHYDROLASE"/>
</dbReference>
<dbReference type="Pfam" id="PF00583">
    <property type="entry name" value="Acetyltransf_1"/>
    <property type="match status" value="1"/>
</dbReference>
<dbReference type="SUPFAM" id="SSF55729">
    <property type="entry name" value="Acyl-CoA N-acyltransferases (Nat)"/>
    <property type="match status" value="1"/>
</dbReference>
<reference evidence="2" key="1">
    <citation type="submission" date="2022-08" db="EMBL/GenBank/DDBJ databases">
        <title>Genome sequencing of Nocardioides sp. STR2.</title>
        <authorList>
            <person name="So Y."/>
        </authorList>
    </citation>
    <scope>NUCLEOTIDE SEQUENCE</scope>
    <source>
        <strain evidence="2">STR2</strain>
    </source>
</reference>
<dbReference type="EMBL" id="JAPPUX010000003">
    <property type="protein sequence ID" value="MCY4726673.1"/>
    <property type="molecule type" value="Genomic_DNA"/>
</dbReference>
<evidence type="ECO:0000313" key="3">
    <source>
        <dbReference type="Proteomes" id="UP001074726"/>
    </source>
</evidence>
<protein>
    <submittedName>
        <fullName evidence="2">Alpha/beta fold hydrolase</fullName>
    </submittedName>
</protein>
<dbReference type="Gene3D" id="3.40.50.1820">
    <property type="entry name" value="alpha/beta hydrolase"/>
    <property type="match status" value="1"/>
</dbReference>
<dbReference type="InterPro" id="IPR000182">
    <property type="entry name" value="GNAT_dom"/>
</dbReference>
<dbReference type="InterPro" id="IPR016181">
    <property type="entry name" value="Acyl_CoA_acyltransferase"/>
</dbReference>
<dbReference type="InterPro" id="IPR050471">
    <property type="entry name" value="AB_hydrolase"/>
</dbReference>
<dbReference type="CDD" id="cd04301">
    <property type="entry name" value="NAT_SF"/>
    <property type="match status" value="1"/>
</dbReference>
<dbReference type="SUPFAM" id="SSF53474">
    <property type="entry name" value="alpha/beta-Hydrolases"/>
    <property type="match status" value="1"/>
</dbReference>
<accession>A0ABT4CCJ2</accession>
<dbReference type="Gene3D" id="3.40.630.30">
    <property type="match status" value="1"/>
</dbReference>
<sequence>MTTTTTTATNAPRLFLRELNHRDTDAVQALLEADPGYAGRVTGARVSRHAAVALIDGRPPSVPAERKVVLGAYDADGTLVAVVDVLRGWPDEHTAHIGLLQTHAAHQRRGVGRRTHELLLDWVSRWPEIRRMRAMIVATNATFADPYWTALGYEPDEAPKPYRAGDEATTVVAWTRNLTDSPSPERFADVGDVTLCYQSIGDPASPTMLLIMGLGFQLIHWPDAFCRQLADHGFHVVRFDNRDAGRSTHLSEATYTLDDMADDAVGLLDHLGVMSAHVVGASLGGMVAQLMAIRHPGRVASLASLMSTTGHRGKGRTSPALFRHFLASRPRTEEQAVDRRVRVFRAVGSTGFEQDLDELRRVTVEAFRRDPDPRDGRRRQHRAVRTASDRTLALARLAVPTVVIHGSADRMCHPSGGRATAAAIPGARLELVDGMGHDLPPAAWPRIVVALTRNARRAVPSPPAGPQ</sequence>
<dbReference type="GO" id="GO:0016787">
    <property type="term" value="F:hydrolase activity"/>
    <property type="evidence" value="ECO:0007669"/>
    <property type="project" value="UniProtKB-KW"/>
</dbReference>
<proteinExistence type="predicted"/>
<comment type="caution">
    <text evidence="2">The sequence shown here is derived from an EMBL/GenBank/DDBJ whole genome shotgun (WGS) entry which is preliminary data.</text>
</comment>
<feature type="domain" description="N-acetyltransferase" evidence="1">
    <location>
        <begin position="14"/>
        <end position="179"/>
    </location>
</feature>
<name>A0ABT4CCJ2_9ACTN</name>
<dbReference type="RefSeq" id="WP_268111578.1">
    <property type="nucleotide sequence ID" value="NZ_JAPPUX010000003.1"/>
</dbReference>
<keyword evidence="2" id="KW-0378">Hydrolase</keyword>
<dbReference type="InterPro" id="IPR029058">
    <property type="entry name" value="AB_hydrolase_fold"/>
</dbReference>
<keyword evidence="3" id="KW-1185">Reference proteome</keyword>
<dbReference type="PANTHER" id="PTHR43433">
    <property type="entry name" value="HYDROLASE, ALPHA/BETA FOLD FAMILY PROTEIN"/>
    <property type="match status" value="1"/>
</dbReference>
<dbReference type="PANTHER" id="PTHR43433:SF5">
    <property type="entry name" value="AB HYDROLASE-1 DOMAIN-CONTAINING PROTEIN"/>
    <property type="match status" value="1"/>
</dbReference>
<dbReference type="InterPro" id="IPR000073">
    <property type="entry name" value="AB_hydrolase_1"/>
</dbReference>
<evidence type="ECO:0000259" key="1">
    <source>
        <dbReference type="PROSITE" id="PS51186"/>
    </source>
</evidence>
<dbReference type="Proteomes" id="UP001074726">
    <property type="component" value="Unassembled WGS sequence"/>
</dbReference>
<gene>
    <name evidence="2" type="ORF">NYO98_10320</name>
</gene>
<dbReference type="Pfam" id="PF00561">
    <property type="entry name" value="Abhydrolase_1"/>
    <property type="match status" value="1"/>
</dbReference>
<evidence type="ECO:0000313" key="2">
    <source>
        <dbReference type="EMBL" id="MCY4726673.1"/>
    </source>
</evidence>
<organism evidence="2 3">
    <name type="scientific">Nocardioides pini</name>
    <dbReference type="NCBI Taxonomy" id="2975053"/>
    <lineage>
        <taxon>Bacteria</taxon>
        <taxon>Bacillati</taxon>
        <taxon>Actinomycetota</taxon>
        <taxon>Actinomycetes</taxon>
        <taxon>Propionibacteriales</taxon>
        <taxon>Nocardioidaceae</taxon>
        <taxon>Nocardioides</taxon>
    </lineage>
</organism>